<comment type="caution">
    <text evidence="17">The sequence shown here is derived from an EMBL/GenBank/DDBJ whole genome shotgun (WGS) entry which is preliminary data.</text>
</comment>
<dbReference type="InterPro" id="IPR002891">
    <property type="entry name" value="APS"/>
</dbReference>
<evidence type="ECO:0000313" key="18">
    <source>
        <dbReference type="Proteomes" id="UP000474159"/>
    </source>
</evidence>
<comment type="function">
    <text evidence="2 14 15">Catalyzes the synthesis of activated sulfate.</text>
</comment>
<evidence type="ECO:0000256" key="9">
    <source>
        <dbReference type="ARBA" id="ARBA00022777"/>
    </source>
</evidence>
<keyword evidence="18" id="KW-1185">Reference proteome</keyword>
<dbReference type="CDD" id="cd02027">
    <property type="entry name" value="APSK"/>
    <property type="match status" value="1"/>
</dbReference>
<dbReference type="EC" id="2.7.1.25" evidence="5 14"/>
<dbReference type="PANTHER" id="PTHR11055">
    <property type="entry name" value="BIFUNCTIONAL 3'-PHOSPHOADENOSINE 5'-PHOSPHOSULFATE SYNTHASE"/>
    <property type="match status" value="1"/>
</dbReference>
<dbReference type="Gene3D" id="3.40.50.300">
    <property type="entry name" value="P-loop containing nucleotide triphosphate hydrolases"/>
    <property type="match status" value="1"/>
</dbReference>
<dbReference type="PANTHER" id="PTHR11055:SF63">
    <property type="entry name" value="ADENYLYL-SULFATE KINASE 1, CHLOROPLASTIC"/>
    <property type="match status" value="1"/>
</dbReference>
<dbReference type="NCBIfam" id="TIGR00455">
    <property type="entry name" value="apsK"/>
    <property type="match status" value="1"/>
</dbReference>
<dbReference type="AlphaFoldDB" id="A0A6L3T483"/>
<evidence type="ECO:0000256" key="2">
    <source>
        <dbReference type="ARBA" id="ARBA00002632"/>
    </source>
</evidence>
<feature type="binding site" evidence="14">
    <location>
        <begin position="85"/>
        <end position="92"/>
    </location>
    <ligand>
        <name>ATP</name>
        <dbReference type="ChEBI" id="CHEBI:30616"/>
    </ligand>
</feature>
<evidence type="ECO:0000256" key="3">
    <source>
        <dbReference type="ARBA" id="ARBA00004806"/>
    </source>
</evidence>
<dbReference type="Pfam" id="PF01583">
    <property type="entry name" value="APS_kinase"/>
    <property type="match status" value="1"/>
</dbReference>
<evidence type="ECO:0000256" key="1">
    <source>
        <dbReference type="ARBA" id="ARBA00001823"/>
    </source>
</evidence>
<evidence type="ECO:0000256" key="6">
    <source>
        <dbReference type="ARBA" id="ARBA00018163"/>
    </source>
</evidence>
<evidence type="ECO:0000256" key="8">
    <source>
        <dbReference type="ARBA" id="ARBA00022741"/>
    </source>
</evidence>
<dbReference type="OrthoDB" id="9804504at2"/>
<dbReference type="UniPathway" id="UPA00140">
    <property type="reaction ID" value="UER00205"/>
</dbReference>
<keyword evidence="7 14" id="KW-0808">Transferase</keyword>
<dbReference type="GO" id="GO:0000103">
    <property type="term" value="P:sulfate assimilation"/>
    <property type="evidence" value="ECO:0007669"/>
    <property type="project" value="UniProtKB-UniRule"/>
</dbReference>
<keyword evidence="9 14" id="KW-0418">Kinase</keyword>
<keyword evidence="10 14" id="KW-0067">ATP-binding</keyword>
<comment type="pathway">
    <text evidence="3 14 15">Sulfur metabolism; hydrogen sulfide biosynthesis; sulfite from sulfate: step 2/3.</text>
</comment>
<dbReference type="GO" id="GO:0005524">
    <property type="term" value="F:ATP binding"/>
    <property type="evidence" value="ECO:0007669"/>
    <property type="project" value="UniProtKB-UniRule"/>
</dbReference>
<evidence type="ECO:0000256" key="7">
    <source>
        <dbReference type="ARBA" id="ARBA00022679"/>
    </source>
</evidence>
<dbReference type="Proteomes" id="UP000474159">
    <property type="component" value="Unassembled WGS sequence"/>
</dbReference>
<dbReference type="GO" id="GO:0004020">
    <property type="term" value="F:adenylylsulfate kinase activity"/>
    <property type="evidence" value="ECO:0007669"/>
    <property type="project" value="UniProtKB-UniRule"/>
</dbReference>
<comment type="similarity">
    <text evidence="4 14 15">Belongs to the APS kinase family.</text>
</comment>
<feature type="domain" description="APS kinase" evidence="16">
    <location>
        <begin position="78"/>
        <end position="226"/>
    </location>
</feature>
<comment type="catalytic activity">
    <reaction evidence="1 14 15">
        <text>adenosine 5'-phosphosulfate + ATP = 3'-phosphoadenylyl sulfate + ADP + H(+)</text>
        <dbReference type="Rhea" id="RHEA:24152"/>
        <dbReference type="ChEBI" id="CHEBI:15378"/>
        <dbReference type="ChEBI" id="CHEBI:30616"/>
        <dbReference type="ChEBI" id="CHEBI:58243"/>
        <dbReference type="ChEBI" id="CHEBI:58339"/>
        <dbReference type="ChEBI" id="CHEBI:456216"/>
        <dbReference type="EC" id="2.7.1.25"/>
    </reaction>
</comment>
<proteinExistence type="inferred from homology"/>
<keyword evidence="14" id="KW-0597">Phosphoprotein</keyword>
<gene>
    <name evidence="14 17" type="primary">cysC</name>
    <name evidence="17" type="ORF">F6X53_16245</name>
</gene>
<evidence type="ECO:0000256" key="13">
    <source>
        <dbReference type="ARBA" id="ARBA00031464"/>
    </source>
</evidence>
<evidence type="ECO:0000256" key="11">
    <source>
        <dbReference type="ARBA" id="ARBA00029724"/>
    </source>
</evidence>
<dbReference type="InterPro" id="IPR027417">
    <property type="entry name" value="P-loop_NTPase"/>
</dbReference>
<reference evidence="17 18" key="1">
    <citation type="submission" date="2019-09" db="EMBL/GenBank/DDBJ databases">
        <title>YIM 48816 draft genome.</title>
        <authorList>
            <person name="Jiang L."/>
        </authorList>
    </citation>
    <scope>NUCLEOTIDE SEQUENCE [LARGE SCALE GENOMIC DNA]</scope>
    <source>
        <strain evidence="17 18">YIM 48816</strain>
    </source>
</reference>
<evidence type="ECO:0000256" key="12">
    <source>
        <dbReference type="ARBA" id="ARBA00031393"/>
    </source>
</evidence>
<evidence type="ECO:0000313" key="17">
    <source>
        <dbReference type="EMBL" id="KAB1078047.1"/>
    </source>
</evidence>
<evidence type="ECO:0000256" key="15">
    <source>
        <dbReference type="RuleBase" id="RU004347"/>
    </source>
</evidence>
<dbReference type="InterPro" id="IPR059117">
    <property type="entry name" value="APS_kinase_dom"/>
</dbReference>
<dbReference type="GO" id="GO:0070814">
    <property type="term" value="P:hydrogen sulfide biosynthetic process"/>
    <property type="evidence" value="ECO:0007669"/>
    <property type="project" value="UniProtKB-UniRule"/>
</dbReference>
<feature type="active site" description="Phosphoserine intermediate" evidence="14">
    <location>
        <position position="159"/>
    </location>
</feature>
<dbReference type="NCBIfam" id="NF003013">
    <property type="entry name" value="PRK03846.1"/>
    <property type="match status" value="1"/>
</dbReference>
<evidence type="ECO:0000256" key="5">
    <source>
        <dbReference type="ARBA" id="ARBA00012121"/>
    </source>
</evidence>
<accession>A0A6L3T483</accession>
<evidence type="ECO:0000256" key="10">
    <source>
        <dbReference type="ARBA" id="ARBA00022840"/>
    </source>
</evidence>
<name>A0A6L3T483_9HYPH</name>
<protein>
    <recommendedName>
        <fullName evidence="6 14">Adenylyl-sulfate kinase</fullName>
        <ecNumber evidence="5 14">2.7.1.25</ecNumber>
    </recommendedName>
    <alternativeName>
        <fullName evidence="12 14">APS kinase</fullName>
    </alternativeName>
    <alternativeName>
        <fullName evidence="13 14">ATP adenosine-5'-phosphosulfate 3'-phosphotransferase</fullName>
    </alternativeName>
    <alternativeName>
        <fullName evidence="11 14">Adenosine-5'-phosphosulfate kinase</fullName>
    </alternativeName>
</protein>
<dbReference type="EMBL" id="VZZK01000016">
    <property type="protein sequence ID" value="KAB1078047.1"/>
    <property type="molecule type" value="Genomic_DNA"/>
</dbReference>
<dbReference type="SUPFAM" id="SSF52540">
    <property type="entry name" value="P-loop containing nucleoside triphosphate hydrolases"/>
    <property type="match status" value="1"/>
</dbReference>
<evidence type="ECO:0000259" key="16">
    <source>
        <dbReference type="Pfam" id="PF01583"/>
    </source>
</evidence>
<dbReference type="HAMAP" id="MF_00065">
    <property type="entry name" value="Adenylyl_sulf_kinase"/>
    <property type="match status" value="1"/>
</dbReference>
<evidence type="ECO:0000256" key="14">
    <source>
        <dbReference type="HAMAP-Rule" id="MF_00065"/>
    </source>
</evidence>
<keyword evidence="8 14" id="KW-0547">Nucleotide-binding</keyword>
<evidence type="ECO:0000256" key="4">
    <source>
        <dbReference type="ARBA" id="ARBA00007008"/>
    </source>
</evidence>
<sequence>MFAPECRRLQAFGSSKASAARAEERPWIQAGNNRREILRPLHEDWQPSQETEAAPGSNLTWHTLQPRENRWACLGQRPAIAWFTGLSGAGKSSIANAVDRALTAQGRHTMVLDGDNLRLGLNRDLGFSPRDRAENIRRAAETARLMAETGLITIVSLISPFRAERAAARLIAGDIPFLEIFIDTPLAICEARDPKGLYDRARAGKIPDFTGISAPYEAPEAPDLTITTHGCSVADSARALIPALLGLSAPA</sequence>
<organism evidence="17 18">
    <name type="scientific">Methylobacterium soli</name>
    <dbReference type="NCBI Taxonomy" id="553447"/>
    <lineage>
        <taxon>Bacteria</taxon>
        <taxon>Pseudomonadati</taxon>
        <taxon>Pseudomonadota</taxon>
        <taxon>Alphaproteobacteria</taxon>
        <taxon>Hyphomicrobiales</taxon>
        <taxon>Methylobacteriaceae</taxon>
        <taxon>Methylobacterium</taxon>
    </lineage>
</organism>